<dbReference type="HAMAP" id="MF_00155">
    <property type="entry name" value="CtaG"/>
    <property type="match status" value="1"/>
</dbReference>
<dbReference type="PANTHER" id="PTHR12838">
    <property type="entry name" value="U3 SMALL NUCLEOLAR RNA-ASSOCIATED PROTEIN 11"/>
    <property type="match status" value="1"/>
</dbReference>
<evidence type="ECO:0000256" key="12">
    <source>
        <dbReference type="SAM" id="Phobius"/>
    </source>
</evidence>
<dbReference type="STRING" id="1151754.M9LVN9"/>
<dbReference type="Pfam" id="PF03998">
    <property type="entry name" value="Utp11"/>
    <property type="match status" value="1"/>
</dbReference>
<keyword evidence="10" id="KW-0539">Nucleus</keyword>
<dbReference type="GO" id="GO:0006364">
    <property type="term" value="P:rRNA processing"/>
    <property type="evidence" value="ECO:0007669"/>
    <property type="project" value="UniProtKB-KW"/>
</dbReference>
<dbReference type="GO" id="GO:0005743">
    <property type="term" value="C:mitochondrial inner membrane"/>
    <property type="evidence" value="ECO:0007669"/>
    <property type="project" value="UniProtKB-SubCell"/>
</dbReference>
<comment type="similarity">
    <text evidence="5">Belongs to the UTP11 family.</text>
</comment>
<dbReference type="NCBIfam" id="NF003465">
    <property type="entry name" value="PRK05089.1"/>
    <property type="match status" value="1"/>
</dbReference>
<evidence type="ECO:0000256" key="8">
    <source>
        <dbReference type="ARBA" id="ARBA00022989"/>
    </source>
</evidence>
<evidence type="ECO:0000256" key="5">
    <source>
        <dbReference type="ARBA" id="ARBA00008105"/>
    </source>
</evidence>
<dbReference type="InterPro" id="IPR007533">
    <property type="entry name" value="Cyt_c_oxidase_assmbl_CtaG"/>
</dbReference>
<keyword evidence="8 12" id="KW-1133">Transmembrane helix</keyword>
<feature type="region of interest" description="Disordered" evidence="11">
    <location>
        <begin position="69"/>
        <end position="94"/>
    </location>
</feature>
<evidence type="ECO:0000256" key="3">
    <source>
        <dbReference type="ARBA" id="ARBA00004243"/>
    </source>
</evidence>
<proteinExistence type="inferred from homology"/>
<comment type="subcellular location">
    <subcellularLocation>
        <location evidence="3">Mitochondrion inner membrane</location>
        <topology evidence="3">Single-pass membrane protein</topology>
        <orientation evidence="3">Intermembrane side</orientation>
    </subcellularLocation>
    <subcellularLocation>
        <location evidence="4">Nucleus</location>
        <location evidence="4">Nucleolus</location>
    </subcellularLocation>
</comment>
<evidence type="ECO:0000313" key="13">
    <source>
        <dbReference type="EMBL" id="GAC73984.1"/>
    </source>
</evidence>
<keyword evidence="9 12" id="KW-0472">Membrane</keyword>
<dbReference type="GO" id="GO:0005759">
    <property type="term" value="C:mitochondrial matrix"/>
    <property type="evidence" value="ECO:0007669"/>
    <property type="project" value="UniProtKB-ARBA"/>
</dbReference>
<organism evidence="13 14">
    <name type="scientific">Pseudozyma antarctica (strain T-34)</name>
    <name type="common">Yeast</name>
    <name type="synonym">Candida antarctica</name>
    <dbReference type="NCBI Taxonomy" id="1151754"/>
    <lineage>
        <taxon>Eukaryota</taxon>
        <taxon>Fungi</taxon>
        <taxon>Dikarya</taxon>
        <taxon>Basidiomycota</taxon>
        <taxon>Ustilaginomycotina</taxon>
        <taxon>Ustilaginomycetes</taxon>
        <taxon>Ustilaginales</taxon>
        <taxon>Ustilaginaceae</taxon>
        <taxon>Moesziomyces</taxon>
    </lineage>
</organism>
<feature type="region of interest" description="Disordered" evidence="11">
    <location>
        <begin position="673"/>
        <end position="699"/>
    </location>
</feature>
<feature type="compositionally biased region" description="Basic residues" evidence="11">
    <location>
        <begin position="689"/>
        <end position="699"/>
    </location>
</feature>
<evidence type="ECO:0000256" key="4">
    <source>
        <dbReference type="ARBA" id="ARBA00004604"/>
    </source>
</evidence>
<evidence type="ECO:0000256" key="11">
    <source>
        <dbReference type="SAM" id="MobiDB-lite"/>
    </source>
</evidence>
<dbReference type="InterPro" id="IPR023471">
    <property type="entry name" value="CtaG/Cox11_dom_sf"/>
</dbReference>
<keyword evidence="7 12" id="KW-0812">Transmembrane</keyword>
<dbReference type="FunFam" id="2.60.370.10:FF:000001">
    <property type="entry name" value="COX11 cytochrome c oxidase assembly homolog"/>
    <property type="match status" value="1"/>
</dbReference>
<reference evidence="14" key="1">
    <citation type="journal article" date="2013" name="Genome Announc.">
        <title>Genome sequence of the basidiomycetous yeast Pseudozyma antarctica T-34, a producer of the glycolipid biosurfactants mannosylerythritol lipids.</title>
        <authorList>
            <person name="Morita T."/>
            <person name="Koike H."/>
            <person name="Koyama Y."/>
            <person name="Hagiwara H."/>
            <person name="Ito E."/>
            <person name="Fukuoka T."/>
            <person name="Imura T."/>
            <person name="Machida M."/>
            <person name="Kitamoto D."/>
        </authorList>
    </citation>
    <scope>NUCLEOTIDE SEQUENCE [LARGE SCALE GENOMIC DNA]</scope>
    <source>
        <strain evidence="14">T-34</strain>
    </source>
</reference>
<dbReference type="PANTHER" id="PTHR12838:SF0">
    <property type="entry name" value="U3 SMALL NUCLEOLAR RNA-ASSOCIATED PROTEIN 11-RELATED"/>
    <property type="match status" value="1"/>
</dbReference>
<protein>
    <submittedName>
        <fullName evidence="13">Cytochrome oxidase assembly factor COX11</fullName>
    </submittedName>
</protein>
<dbReference type="Pfam" id="PF04442">
    <property type="entry name" value="CtaG_Cox11"/>
    <property type="match status" value="1"/>
</dbReference>
<comment type="function">
    <text evidence="1">Exerts its effect at some terminal stage of cytochrome c oxidase synthesis, probably by being involved in the insertion of the copper B into subunit I.</text>
</comment>
<gene>
    <name evidence="13" type="ORF">PANT_9d00369</name>
</gene>
<evidence type="ECO:0000256" key="6">
    <source>
        <dbReference type="ARBA" id="ARBA00022552"/>
    </source>
</evidence>
<evidence type="ECO:0000256" key="1">
    <source>
        <dbReference type="ARBA" id="ARBA00004007"/>
    </source>
</evidence>
<dbReference type="SUPFAM" id="SSF110111">
    <property type="entry name" value="Ctag/Cox11"/>
    <property type="match status" value="1"/>
</dbReference>
<feature type="region of interest" description="Disordered" evidence="11">
    <location>
        <begin position="295"/>
        <end position="322"/>
    </location>
</feature>
<name>M9LVN9_PSEA3</name>
<dbReference type="Proteomes" id="UP000011976">
    <property type="component" value="Unassembled WGS sequence"/>
</dbReference>
<evidence type="ECO:0000256" key="9">
    <source>
        <dbReference type="ARBA" id="ARBA00023136"/>
    </source>
</evidence>
<dbReference type="InterPro" id="IPR007144">
    <property type="entry name" value="SSU_processome_Utp11"/>
</dbReference>
<accession>M9LVN9</accession>
<evidence type="ECO:0000313" key="14">
    <source>
        <dbReference type="Proteomes" id="UP000011976"/>
    </source>
</evidence>
<feature type="compositionally biased region" description="Polar residues" evidence="11">
    <location>
        <begin position="558"/>
        <end position="572"/>
    </location>
</feature>
<comment type="function">
    <text evidence="2">Involved in nucleolar processing of pre-18S ribosomal RNA.</text>
</comment>
<dbReference type="OrthoDB" id="1704689at2759"/>
<evidence type="ECO:0000256" key="10">
    <source>
        <dbReference type="ARBA" id="ARBA00023242"/>
    </source>
</evidence>
<dbReference type="GO" id="GO:0005507">
    <property type="term" value="F:copper ion binding"/>
    <property type="evidence" value="ECO:0007669"/>
    <property type="project" value="InterPro"/>
</dbReference>
<keyword evidence="6" id="KW-0698">rRNA processing</keyword>
<sequence length="699" mass="77168">MLGRSVARAGSVALASAGRSQLVGVPMRAPATSPLLRLAHGWAREACLPARSPICARIGVSSFSTSSRAFATPRPTSGPSPIGAAGSRASRAASMTEEMQRRQRESYKRRNQSLLMYSAALMVFTLGFSYAAVPLYRAFCSATGFSGTPITDPERFAPSRLVPAYTDPSTNAPTKRIRVTFNADASDAIPWSFTPQQKEIYVLPGETALAFYTAKNKSTKDIIGIATYNVSPDRIAPYFAKVECFCFEEQKLLAGEEVDLPVFFFIDSDVLDDPSTKGVDDVVLSYTFFSARRNPKNGQLEPDTDLSHAASPPRLHSSQPSDLGHQLLHLYPTAHHTAEALHTHPYPHPYLHSDQLCSQRHRHRHPQRPLRPIMAGSSLRNAVQRRNHKERSQPVGRAKLGLLEKHKDYVLRAKDHHKKRDMLKRLTEKAAMRNKDEFYFGMINSSTRNGVHQHARPSEQLDNDVVALLKTQDVGYIRAALLAEKKRIHGLVERIAPSIPNLPVEWLDEKDNRRPTLERAGLIAAPGKAKKSAVAKIGAQGKKTVWLDDADALRTYTAPSASTSGAQSTPTTPRKESSWVDELSDSSDIEVEADDLTTPNTALRKGNKHLGYLTTELASRYARLDQLQTAAEKLNLVRALMTHKGGHSSVVTARKNSLADKVARGTMTKNGLALTEEEDDEEGATTAKKVYKFSKERKR</sequence>
<evidence type="ECO:0000256" key="7">
    <source>
        <dbReference type="ARBA" id="ARBA00022692"/>
    </source>
</evidence>
<dbReference type="AlphaFoldDB" id="M9LVN9"/>
<evidence type="ECO:0000256" key="2">
    <source>
        <dbReference type="ARBA" id="ARBA00004099"/>
    </source>
</evidence>
<feature type="region of interest" description="Disordered" evidence="11">
    <location>
        <begin position="558"/>
        <end position="585"/>
    </location>
</feature>
<feature type="transmembrane region" description="Helical" evidence="12">
    <location>
        <begin position="114"/>
        <end position="136"/>
    </location>
</feature>
<dbReference type="GO" id="GO:0032040">
    <property type="term" value="C:small-subunit processome"/>
    <property type="evidence" value="ECO:0007669"/>
    <property type="project" value="InterPro"/>
</dbReference>
<dbReference type="EMBL" id="DF196775">
    <property type="protein sequence ID" value="GAC73984.1"/>
    <property type="molecule type" value="Genomic_DNA"/>
</dbReference>
<dbReference type="Gene3D" id="2.60.370.10">
    <property type="entry name" value="Ctag/Cox11"/>
    <property type="match status" value="1"/>
</dbReference>